<evidence type="ECO:0000313" key="1">
    <source>
        <dbReference type="EMBL" id="SKA16653.1"/>
    </source>
</evidence>
<gene>
    <name evidence="1" type="ORF">SAMN02745108_02762</name>
</gene>
<accession>A0A1T4RL18</accession>
<evidence type="ECO:0000313" key="2">
    <source>
        <dbReference type="Proteomes" id="UP000190449"/>
    </source>
</evidence>
<dbReference type="EMBL" id="FUWU01000079">
    <property type="protein sequence ID" value="SKA16653.1"/>
    <property type="molecule type" value="Genomic_DNA"/>
</dbReference>
<name>A0A1T4RL18_9BACT</name>
<proteinExistence type="predicted"/>
<dbReference type="RefSeq" id="WP_143394475.1">
    <property type="nucleotide sequence ID" value="NZ_FUWU01000079.1"/>
</dbReference>
<organism evidence="1 2">
    <name type="scientific">Fibrobacter intestinalis</name>
    <dbReference type="NCBI Taxonomy" id="28122"/>
    <lineage>
        <taxon>Bacteria</taxon>
        <taxon>Pseudomonadati</taxon>
        <taxon>Fibrobacterota</taxon>
        <taxon>Fibrobacteria</taxon>
        <taxon>Fibrobacterales</taxon>
        <taxon>Fibrobacteraceae</taxon>
        <taxon>Fibrobacter</taxon>
    </lineage>
</organism>
<protein>
    <submittedName>
        <fullName evidence="1">Uncharacterized protein</fullName>
    </submittedName>
</protein>
<dbReference type="STRING" id="28122.SAMN02745108_02762"/>
<dbReference type="AlphaFoldDB" id="A0A1T4RL18"/>
<reference evidence="1 2" key="1">
    <citation type="submission" date="2017-02" db="EMBL/GenBank/DDBJ databases">
        <authorList>
            <person name="Peterson S.W."/>
        </authorList>
    </citation>
    <scope>NUCLEOTIDE SEQUENCE [LARGE SCALE GENOMIC DNA]</scope>
    <source>
        <strain evidence="1 2">ATCC 43854</strain>
    </source>
</reference>
<dbReference type="Proteomes" id="UP000190449">
    <property type="component" value="Unassembled WGS sequence"/>
</dbReference>
<sequence length="80" mass="9329">MVSVSMDGESLQNLLSVYENAGYHDFGTTDMLENTKEVKSVNKYYFYNFKIDLNDDDLKFSMDGTLDANARKNFWVYLFT</sequence>